<name>A0AA38CUV8_9MICO</name>
<dbReference type="PANTHER" id="PTHR33164:SF99">
    <property type="entry name" value="MARR FAMILY REGULATORY PROTEIN"/>
    <property type="match status" value="1"/>
</dbReference>
<dbReference type="PANTHER" id="PTHR33164">
    <property type="entry name" value="TRANSCRIPTIONAL REGULATOR, MARR FAMILY"/>
    <property type="match status" value="1"/>
</dbReference>
<keyword evidence="4" id="KW-1185">Reference proteome</keyword>
<reference evidence="3" key="2">
    <citation type="submission" date="2023-02" db="EMBL/GenBank/DDBJ databases">
        <authorList>
            <person name="Sun Q."/>
            <person name="Mori K."/>
        </authorList>
    </citation>
    <scope>NUCLEOTIDE SEQUENCE</scope>
    <source>
        <strain evidence="3">NBRC 112290</strain>
    </source>
</reference>
<dbReference type="Proteomes" id="UP001157161">
    <property type="component" value="Unassembled WGS sequence"/>
</dbReference>
<dbReference type="InterPro" id="IPR036388">
    <property type="entry name" value="WH-like_DNA-bd_sf"/>
</dbReference>
<proteinExistence type="predicted"/>
<dbReference type="Pfam" id="PF12802">
    <property type="entry name" value="MarR_2"/>
    <property type="match status" value="1"/>
</dbReference>
<dbReference type="GO" id="GO:0003700">
    <property type="term" value="F:DNA-binding transcription factor activity"/>
    <property type="evidence" value="ECO:0007669"/>
    <property type="project" value="InterPro"/>
</dbReference>
<comment type="caution">
    <text evidence="3">The sequence shown here is derived from an EMBL/GenBank/DDBJ whole genome shotgun (WGS) entry which is preliminary data.</text>
</comment>
<feature type="region of interest" description="Disordered" evidence="1">
    <location>
        <begin position="164"/>
        <end position="192"/>
    </location>
</feature>
<dbReference type="GO" id="GO:0006950">
    <property type="term" value="P:response to stress"/>
    <property type="evidence" value="ECO:0007669"/>
    <property type="project" value="TreeGrafter"/>
</dbReference>
<evidence type="ECO:0000259" key="2">
    <source>
        <dbReference type="PROSITE" id="PS50995"/>
    </source>
</evidence>
<dbReference type="InterPro" id="IPR039422">
    <property type="entry name" value="MarR/SlyA-like"/>
</dbReference>
<dbReference type="SUPFAM" id="SSF46785">
    <property type="entry name" value="Winged helix' DNA-binding domain"/>
    <property type="match status" value="1"/>
</dbReference>
<organism evidence="3 4">
    <name type="scientific">Litorihabitans aurantiacus</name>
    <dbReference type="NCBI Taxonomy" id="1930061"/>
    <lineage>
        <taxon>Bacteria</taxon>
        <taxon>Bacillati</taxon>
        <taxon>Actinomycetota</taxon>
        <taxon>Actinomycetes</taxon>
        <taxon>Micrococcales</taxon>
        <taxon>Beutenbergiaceae</taxon>
        <taxon>Litorihabitans</taxon>
    </lineage>
</organism>
<dbReference type="PROSITE" id="PS50995">
    <property type="entry name" value="HTH_MARR_2"/>
    <property type="match status" value="1"/>
</dbReference>
<protein>
    <recommendedName>
        <fullName evidence="2">HTH marR-type domain-containing protein</fullName>
    </recommendedName>
</protein>
<dbReference type="InterPro" id="IPR000835">
    <property type="entry name" value="HTH_MarR-typ"/>
</dbReference>
<evidence type="ECO:0000313" key="3">
    <source>
        <dbReference type="EMBL" id="GMA32410.1"/>
    </source>
</evidence>
<gene>
    <name evidence="3" type="ORF">GCM10025875_24020</name>
</gene>
<dbReference type="InterPro" id="IPR036390">
    <property type="entry name" value="WH_DNA-bd_sf"/>
</dbReference>
<accession>A0AA38CUV8</accession>
<evidence type="ECO:0000256" key="1">
    <source>
        <dbReference type="SAM" id="MobiDB-lite"/>
    </source>
</evidence>
<sequence length="192" mass="21196">MTTADEYPRPTARPDPCAVDVRWLDAGQQRDWRAAVVGMTHLLSRLTRDLEAGTGLSMPEYELLVRLSEAPQRRVRMAELAVSVAHSRSRVTHAVARLERSGLVRREPDGVDRRGVVAVMTEAGFARLEAAAPVHVASVRARLVDVLDREQLAHLGEAMRTVLRAEGVPERPPEVLPDSHAHGEPSQEGLRD</sequence>
<dbReference type="AlphaFoldDB" id="A0AA38CUV8"/>
<feature type="domain" description="HTH marR-type" evidence="2">
    <location>
        <begin position="36"/>
        <end position="164"/>
    </location>
</feature>
<dbReference type="SMART" id="SM00347">
    <property type="entry name" value="HTH_MARR"/>
    <property type="match status" value="1"/>
</dbReference>
<dbReference type="Gene3D" id="1.10.10.10">
    <property type="entry name" value="Winged helix-like DNA-binding domain superfamily/Winged helix DNA-binding domain"/>
    <property type="match status" value="1"/>
</dbReference>
<reference evidence="3" key="1">
    <citation type="journal article" date="2014" name="Int. J. Syst. Evol. Microbiol.">
        <title>Complete genome sequence of Corynebacterium casei LMG S-19264T (=DSM 44701T), isolated from a smear-ripened cheese.</title>
        <authorList>
            <consortium name="US DOE Joint Genome Institute (JGI-PGF)"/>
            <person name="Walter F."/>
            <person name="Albersmeier A."/>
            <person name="Kalinowski J."/>
            <person name="Ruckert C."/>
        </authorList>
    </citation>
    <scope>NUCLEOTIDE SEQUENCE</scope>
    <source>
        <strain evidence="3">NBRC 112290</strain>
    </source>
</reference>
<feature type="compositionally biased region" description="Basic and acidic residues" evidence="1">
    <location>
        <begin position="167"/>
        <end position="192"/>
    </location>
</feature>
<dbReference type="RefSeq" id="WP_284251109.1">
    <property type="nucleotide sequence ID" value="NZ_BSUM01000001.1"/>
</dbReference>
<evidence type="ECO:0000313" key="4">
    <source>
        <dbReference type="Proteomes" id="UP001157161"/>
    </source>
</evidence>
<dbReference type="EMBL" id="BSUM01000001">
    <property type="protein sequence ID" value="GMA32410.1"/>
    <property type="molecule type" value="Genomic_DNA"/>
</dbReference>